<dbReference type="EMBL" id="UINC01000073">
    <property type="protein sequence ID" value="SUZ48529.1"/>
    <property type="molecule type" value="Genomic_DNA"/>
</dbReference>
<comment type="similarity">
    <text evidence="2">Belongs to the RNA methyltransferase RsmE family.</text>
</comment>
<dbReference type="GO" id="GO:0070042">
    <property type="term" value="F:rRNA (uridine-N3-)-methyltransferase activity"/>
    <property type="evidence" value="ECO:0007669"/>
    <property type="project" value="TreeGrafter"/>
</dbReference>
<dbReference type="Gene3D" id="3.40.1280.10">
    <property type="match status" value="1"/>
</dbReference>
<feature type="domain" description="Ribosomal RNA small subunit methyltransferase E PUA-like" evidence="12">
    <location>
        <begin position="22"/>
        <end position="68"/>
    </location>
</feature>
<dbReference type="SUPFAM" id="SSF88697">
    <property type="entry name" value="PUA domain-like"/>
    <property type="match status" value="1"/>
</dbReference>
<evidence type="ECO:0000256" key="10">
    <source>
        <dbReference type="ARBA" id="ARBA00047944"/>
    </source>
</evidence>
<feature type="domain" description="Ribosomal RNA small subunit methyltransferase E methyltransferase" evidence="11">
    <location>
        <begin position="78"/>
        <end position="235"/>
    </location>
</feature>
<dbReference type="EC" id="2.1.1.193" evidence="3"/>
<evidence type="ECO:0000256" key="6">
    <source>
        <dbReference type="ARBA" id="ARBA00022603"/>
    </source>
</evidence>
<proteinExistence type="inferred from homology"/>
<keyword evidence="8" id="KW-0949">S-adenosyl-L-methionine</keyword>
<evidence type="ECO:0000256" key="4">
    <source>
        <dbReference type="ARBA" id="ARBA00022490"/>
    </source>
</evidence>
<dbReference type="NCBIfam" id="TIGR00046">
    <property type="entry name" value="RsmE family RNA methyltransferase"/>
    <property type="match status" value="1"/>
</dbReference>
<keyword evidence="6" id="KW-0489">Methyltransferase</keyword>
<dbReference type="CDD" id="cd18084">
    <property type="entry name" value="RsmE-like"/>
    <property type="match status" value="1"/>
</dbReference>
<keyword evidence="4" id="KW-0963">Cytoplasm</keyword>
<evidence type="ECO:0000259" key="11">
    <source>
        <dbReference type="Pfam" id="PF04452"/>
    </source>
</evidence>
<dbReference type="Gene3D" id="2.40.240.20">
    <property type="entry name" value="Hypothetical PUA domain-like, domain 1"/>
    <property type="match status" value="1"/>
</dbReference>
<evidence type="ECO:0000256" key="5">
    <source>
        <dbReference type="ARBA" id="ARBA00022552"/>
    </source>
</evidence>
<dbReference type="InterPro" id="IPR006700">
    <property type="entry name" value="RsmE"/>
</dbReference>
<dbReference type="Pfam" id="PF04452">
    <property type="entry name" value="Methyltrans_RNA"/>
    <property type="match status" value="1"/>
</dbReference>
<name>A0A381N236_9ZZZZ</name>
<comment type="catalytic activity">
    <reaction evidence="10">
        <text>uridine(1498) in 16S rRNA + S-adenosyl-L-methionine = N(3)-methyluridine(1498) in 16S rRNA + S-adenosyl-L-homocysteine + H(+)</text>
        <dbReference type="Rhea" id="RHEA:42920"/>
        <dbReference type="Rhea" id="RHEA-COMP:10283"/>
        <dbReference type="Rhea" id="RHEA-COMP:10284"/>
        <dbReference type="ChEBI" id="CHEBI:15378"/>
        <dbReference type="ChEBI" id="CHEBI:57856"/>
        <dbReference type="ChEBI" id="CHEBI:59789"/>
        <dbReference type="ChEBI" id="CHEBI:65315"/>
        <dbReference type="ChEBI" id="CHEBI:74502"/>
        <dbReference type="EC" id="2.1.1.193"/>
    </reaction>
</comment>
<dbReference type="Pfam" id="PF20260">
    <property type="entry name" value="PUA_4"/>
    <property type="match status" value="1"/>
</dbReference>
<gene>
    <name evidence="13" type="ORF">METZ01_LOCUS1383</name>
</gene>
<dbReference type="InterPro" id="IPR015947">
    <property type="entry name" value="PUA-like_sf"/>
</dbReference>
<evidence type="ECO:0000256" key="2">
    <source>
        <dbReference type="ARBA" id="ARBA00005528"/>
    </source>
</evidence>
<organism evidence="13">
    <name type="scientific">marine metagenome</name>
    <dbReference type="NCBI Taxonomy" id="408172"/>
    <lineage>
        <taxon>unclassified sequences</taxon>
        <taxon>metagenomes</taxon>
        <taxon>ecological metagenomes</taxon>
    </lineage>
</organism>
<keyword evidence="7" id="KW-0808">Transferase</keyword>
<keyword evidence="5" id="KW-0698">rRNA processing</keyword>
<dbReference type="SUPFAM" id="SSF75217">
    <property type="entry name" value="alpha/beta knot"/>
    <property type="match status" value="1"/>
</dbReference>
<comment type="subcellular location">
    <subcellularLocation>
        <location evidence="1">Cytoplasm</location>
    </subcellularLocation>
</comment>
<evidence type="ECO:0000259" key="12">
    <source>
        <dbReference type="Pfam" id="PF20260"/>
    </source>
</evidence>
<evidence type="ECO:0000256" key="8">
    <source>
        <dbReference type="ARBA" id="ARBA00022691"/>
    </source>
</evidence>
<evidence type="ECO:0000256" key="9">
    <source>
        <dbReference type="ARBA" id="ARBA00025699"/>
    </source>
</evidence>
<dbReference type="GO" id="GO:0070475">
    <property type="term" value="P:rRNA base methylation"/>
    <property type="evidence" value="ECO:0007669"/>
    <property type="project" value="TreeGrafter"/>
</dbReference>
<dbReference type="InterPro" id="IPR029026">
    <property type="entry name" value="tRNA_m1G_MTases_N"/>
</dbReference>
<dbReference type="PANTHER" id="PTHR30027">
    <property type="entry name" value="RIBOSOMAL RNA SMALL SUBUNIT METHYLTRANSFERASE E"/>
    <property type="match status" value="1"/>
</dbReference>
<evidence type="ECO:0000256" key="7">
    <source>
        <dbReference type="ARBA" id="ARBA00022679"/>
    </source>
</evidence>
<comment type="function">
    <text evidence="9">Specifically methylates the N3 position of the uracil ring of uridine 1498 (m3U1498) in 16S rRNA. Acts on the fully assembled 30S ribosomal subunit.</text>
</comment>
<evidence type="ECO:0000256" key="3">
    <source>
        <dbReference type="ARBA" id="ARBA00012328"/>
    </source>
</evidence>
<dbReference type="AlphaFoldDB" id="A0A381N236"/>
<evidence type="ECO:0000256" key="1">
    <source>
        <dbReference type="ARBA" id="ARBA00004496"/>
    </source>
</evidence>
<protein>
    <recommendedName>
        <fullName evidence="3">16S rRNA (uracil(1498)-N(3))-methyltransferase</fullName>
        <ecNumber evidence="3">2.1.1.193</ecNumber>
    </recommendedName>
</protein>
<sequence>MMNYTRIYSGQKLKTNKTLTLDQEPSNHLIQVLRKKEGSLVELFDGRGTSFIAEIVSLEKKLVKVKLLKVESSSERKGIKIYLGQSLIKSEPFSHSIQKSTELGVSSISPLYTERTVVKLNPDKIQSRKERWQSIAKHACQQCGENWLPEINKIQTLKEWIETVNAKNKIVLYPNSKTKLSSLKFNESVAIAVGPEGDFTDNEVALLKEKDFLPVQLGERILRADTAVISAISAIRTMCEEF</sequence>
<reference evidence="13" key="1">
    <citation type="submission" date="2018-05" db="EMBL/GenBank/DDBJ databases">
        <authorList>
            <person name="Lanie J.A."/>
            <person name="Ng W.-L."/>
            <person name="Kazmierczak K.M."/>
            <person name="Andrzejewski T.M."/>
            <person name="Davidsen T.M."/>
            <person name="Wayne K.J."/>
            <person name="Tettelin H."/>
            <person name="Glass J.I."/>
            <person name="Rusch D."/>
            <person name="Podicherti R."/>
            <person name="Tsui H.-C.T."/>
            <person name="Winkler M.E."/>
        </authorList>
    </citation>
    <scope>NUCLEOTIDE SEQUENCE</scope>
</reference>
<dbReference type="NCBIfam" id="NF008692">
    <property type="entry name" value="PRK11713.1-5"/>
    <property type="match status" value="1"/>
</dbReference>
<accession>A0A381N236</accession>
<evidence type="ECO:0000313" key="13">
    <source>
        <dbReference type="EMBL" id="SUZ48529.1"/>
    </source>
</evidence>
<dbReference type="InterPro" id="IPR046887">
    <property type="entry name" value="RsmE_PUA-like"/>
</dbReference>
<dbReference type="PIRSF" id="PIRSF015601">
    <property type="entry name" value="MTase_slr0722"/>
    <property type="match status" value="1"/>
</dbReference>
<dbReference type="InterPro" id="IPR029028">
    <property type="entry name" value="Alpha/beta_knot_MTases"/>
</dbReference>
<dbReference type="PANTHER" id="PTHR30027:SF3">
    <property type="entry name" value="16S RRNA (URACIL(1498)-N(3))-METHYLTRANSFERASE"/>
    <property type="match status" value="1"/>
</dbReference>
<dbReference type="GO" id="GO:0005737">
    <property type="term" value="C:cytoplasm"/>
    <property type="evidence" value="ECO:0007669"/>
    <property type="project" value="UniProtKB-SubCell"/>
</dbReference>
<dbReference type="InterPro" id="IPR046886">
    <property type="entry name" value="RsmE_MTase_dom"/>
</dbReference>